<name>A0A498NM03_LABRO</name>
<accession>A0A498NM03</accession>
<protein>
    <submittedName>
        <fullName evidence="1">Uncharacterized protein</fullName>
    </submittedName>
</protein>
<keyword evidence="2" id="KW-1185">Reference proteome</keyword>
<evidence type="ECO:0000313" key="2">
    <source>
        <dbReference type="Proteomes" id="UP000290572"/>
    </source>
</evidence>
<dbReference type="EMBL" id="QBIY01011338">
    <property type="protein sequence ID" value="RXN32796.1"/>
    <property type="molecule type" value="Genomic_DNA"/>
</dbReference>
<evidence type="ECO:0000313" key="1">
    <source>
        <dbReference type="EMBL" id="RXN32796.1"/>
    </source>
</evidence>
<sequence length="89" mass="10279">MAHSRWFIVRINPDTPQVLCKFPDQQKKWEDGAKEKFWPEPSCVQGVRGFQLAKLLIHYGQFEFVVVRLLAVNCTISQAVIFAKECIAK</sequence>
<dbReference type="AlphaFoldDB" id="A0A498NM03"/>
<dbReference type="Proteomes" id="UP000290572">
    <property type="component" value="Unassembled WGS sequence"/>
</dbReference>
<gene>
    <name evidence="1" type="ORF">ROHU_016038</name>
</gene>
<comment type="caution">
    <text evidence="1">The sequence shown here is derived from an EMBL/GenBank/DDBJ whole genome shotgun (WGS) entry which is preliminary data.</text>
</comment>
<organism evidence="1 2">
    <name type="scientific">Labeo rohita</name>
    <name type="common">Indian major carp</name>
    <name type="synonym">Cyprinus rohita</name>
    <dbReference type="NCBI Taxonomy" id="84645"/>
    <lineage>
        <taxon>Eukaryota</taxon>
        <taxon>Metazoa</taxon>
        <taxon>Chordata</taxon>
        <taxon>Craniata</taxon>
        <taxon>Vertebrata</taxon>
        <taxon>Euteleostomi</taxon>
        <taxon>Actinopterygii</taxon>
        <taxon>Neopterygii</taxon>
        <taxon>Teleostei</taxon>
        <taxon>Ostariophysi</taxon>
        <taxon>Cypriniformes</taxon>
        <taxon>Cyprinidae</taxon>
        <taxon>Labeoninae</taxon>
        <taxon>Labeonini</taxon>
        <taxon>Labeo</taxon>
    </lineage>
</organism>
<reference evidence="1 2" key="1">
    <citation type="submission" date="2018-03" db="EMBL/GenBank/DDBJ databases">
        <title>Draft genome sequence of Rohu Carp (Labeo rohita).</title>
        <authorList>
            <person name="Das P."/>
            <person name="Kushwaha B."/>
            <person name="Joshi C.G."/>
            <person name="Kumar D."/>
            <person name="Nagpure N.S."/>
            <person name="Sahoo L."/>
            <person name="Das S.P."/>
            <person name="Bit A."/>
            <person name="Patnaik S."/>
            <person name="Meher P.K."/>
            <person name="Jayasankar P."/>
            <person name="Koringa P.G."/>
            <person name="Patel N.V."/>
            <person name="Hinsu A.T."/>
            <person name="Kumar R."/>
            <person name="Pandey M."/>
            <person name="Agarwal S."/>
            <person name="Srivastava S."/>
            <person name="Singh M."/>
            <person name="Iquebal M.A."/>
            <person name="Jaiswal S."/>
            <person name="Angadi U.B."/>
            <person name="Kumar N."/>
            <person name="Raza M."/>
            <person name="Shah T.M."/>
            <person name="Rai A."/>
            <person name="Jena J.K."/>
        </authorList>
    </citation>
    <scope>NUCLEOTIDE SEQUENCE [LARGE SCALE GENOMIC DNA]</scope>
    <source>
        <strain evidence="1">DASCIFA01</strain>
        <tissue evidence="1">Testis</tissue>
    </source>
</reference>
<proteinExistence type="predicted"/>